<sequence length="140" mass="16205">MQEKEEMKTLLPYFTIQGRTEEALAFYKDCFKGEVLFLQRFSETPFKVSEDFKNKIAHAEFKAENIHFFASDGFDSETYTNGNIVGLSVSFDNPEEHLEIAEKLKIGGEEVFDPNEIDTGDKMRIINDTYGIQWHLYVNS</sequence>
<dbReference type="InterPro" id="IPR029068">
    <property type="entry name" value="Glyas_Bleomycin-R_OHBP_Dase"/>
</dbReference>
<dbReference type="Pfam" id="PF06983">
    <property type="entry name" value="3-dmu-9_3-mt"/>
    <property type="match status" value="1"/>
</dbReference>
<dbReference type="PANTHER" id="PTHR33990">
    <property type="entry name" value="PROTEIN YJDN-RELATED"/>
    <property type="match status" value="1"/>
</dbReference>
<feature type="domain" description="PhnB-like" evidence="1">
    <location>
        <begin position="13"/>
        <end position="136"/>
    </location>
</feature>
<dbReference type="Gene3D" id="3.10.180.10">
    <property type="entry name" value="2,3-Dihydroxybiphenyl 1,2-Dioxygenase, domain 1"/>
    <property type="match status" value="1"/>
</dbReference>
<name>A0A2M9R5B4_9FLAO</name>
<dbReference type="EMBL" id="NIPO01000001">
    <property type="protein sequence ID" value="PJR04041.1"/>
    <property type="molecule type" value="Genomic_DNA"/>
</dbReference>
<reference evidence="2 3" key="1">
    <citation type="submission" date="2017-06" db="EMBL/GenBank/DDBJ databases">
        <title>Description of Avrilella dinanensis gen. nov. sp. nov.</title>
        <authorList>
            <person name="Leyer C."/>
            <person name="Sassi M."/>
            <person name="Minet J."/>
            <person name="Kayal S."/>
            <person name="Cattoir V."/>
        </authorList>
    </citation>
    <scope>NUCLEOTIDE SEQUENCE [LARGE SCALE GENOMIC DNA]</scope>
    <source>
        <strain evidence="2 3">UR159</strain>
    </source>
</reference>
<dbReference type="SUPFAM" id="SSF54593">
    <property type="entry name" value="Glyoxalase/Bleomycin resistance protein/Dihydroxybiphenyl dioxygenase"/>
    <property type="match status" value="1"/>
</dbReference>
<evidence type="ECO:0000313" key="3">
    <source>
        <dbReference type="Proteomes" id="UP000231960"/>
    </source>
</evidence>
<dbReference type="InterPro" id="IPR028973">
    <property type="entry name" value="PhnB-like"/>
</dbReference>
<accession>A0A2M9R5B4</accession>
<gene>
    <name evidence="2" type="ORF">CDL10_05505</name>
</gene>
<proteinExistence type="predicted"/>
<dbReference type="Proteomes" id="UP000231960">
    <property type="component" value="Unassembled WGS sequence"/>
</dbReference>
<evidence type="ECO:0000259" key="1">
    <source>
        <dbReference type="Pfam" id="PF06983"/>
    </source>
</evidence>
<keyword evidence="3" id="KW-1185">Reference proteome</keyword>
<evidence type="ECO:0000313" key="2">
    <source>
        <dbReference type="EMBL" id="PJR04041.1"/>
    </source>
</evidence>
<comment type="caution">
    <text evidence="2">The sequence shown here is derived from an EMBL/GenBank/DDBJ whole genome shotgun (WGS) entry which is preliminary data.</text>
</comment>
<protein>
    <recommendedName>
        <fullName evidence="1">PhnB-like domain-containing protein</fullName>
    </recommendedName>
</protein>
<organism evidence="2 3">
    <name type="scientific">Avrilella dinanensis</name>
    <dbReference type="NCBI Taxonomy" id="2008672"/>
    <lineage>
        <taxon>Bacteria</taxon>
        <taxon>Pseudomonadati</taxon>
        <taxon>Bacteroidota</taxon>
        <taxon>Flavobacteriia</taxon>
        <taxon>Flavobacteriales</taxon>
        <taxon>Flavobacteriaceae</taxon>
        <taxon>Avrilella</taxon>
    </lineage>
</organism>
<dbReference type="AlphaFoldDB" id="A0A2M9R5B4"/>
<dbReference type="PANTHER" id="PTHR33990:SF1">
    <property type="entry name" value="PROTEIN YJDN"/>
    <property type="match status" value="1"/>
</dbReference>